<reference evidence="1 2" key="1">
    <citation type="submission" date="2016-08" db="EMBL/GenBank/DDBJ databases">
        <authorList>
            <person name="Seilhamer J.J."/>
        </authorList>
    </citation>
    <scope>NUCLEOTIDE SEQUENCE [LARGE SCALE GENOMIC DNA]</scope>
    <source>
        <strain evidence="1 2">VC14762</strain>
    </source>
</reference>
<dbReference type="RefSeq" id="WP_077176666.1">
    <property type="nucleotide sequence ID" value="NZ_MUTB01000063.1"/>
</dbReference>
<evidence type="ECO:0000313" key="2">
    <source>
        <dbReference type="Proteomes" id="UP000188543"/>
    </source>
</evidence>
<proteinExistence type="predicted"/>
<gene>
    <name evidence="1" type="ORF">A8E72_30855</name>
</gene>
<dbReference type="AlphaFoldDB" id="A0A1V2VV93"/>
<evidence type="ECO:0000313" key="1">
    <source>
        <dbReference type="EMBL" id="ONU77787.1"/>
    </source>
</evidence>
<protein>
    <submittedName>
        <fullName evidence="1">Uncharacterized protein</fullName>
    </submittedName>
</protein>
<name>A0A1V2VV93_9BURK</name>
<sequence length="154" mass="17645">MREPLSYLELHMHDDTCQVRAYMLGEDDQPLRFHAGFSQQDIDAGWKQVMATDARGLTAADIEQEKAKVIEFHRRYWKELAARNEGRVICNGIHYTMHELGKGIGFGGQAFLVRWLDADKSPTRCNLSYQGRVPAWMRSVLPDNAVSIQDKGRH</sequence>
<dbReference type="EMBL" id="MUTJ01000092">
    <property type="protein sequence ID" value="ONU77787.1"/>
    <property type="molecule type" value="Genomic_DNA"/>
</dbReference>
<dbReference type="Proteomes" id="UP000188543">
    <property type="component" value="Unassembled WGS sequence"/>
</dbReference>
<organism evidence="1 2">
    <name type="scientific">Burkholderia cenocepacia</name>
    <dbReference type="NCBI Taxonomy" id="95486"/>
    <lineage>
        <taxon>Bacteria</taxon>
        <taxon>Pseudomonadati</taxon>
        <taxon>Pseudomonadota</taxon>
        <taxon>Betaproteobacteria</taxon>
        <taxon>Burkholderiales</taxon>
        <taxon>Burkholderiaceae</taxon>
        <taxon>Burkholderia</taxon>
        <taxon>Burkholderia cepacia complex</taxon>
    </lineage>
</organism>
<comment type="caution">
    <text evidence="1">The sequence shown here is derived from an EMBL/GenBank/DDBJ whole genome shotgun (WGS) entry which is preliminary data.</text>
</comment>
<accession>A0A1V2VV93</accession>